<dbReference type="AlphaFoldDB" id="D2R2I6"/>
<accession>D2R2I6</accession>
<keyword evidence="3" id="KW-1185">Reference proteome</keyword>
<reference evidence="2 3" key="1">
    <citation type="journal article" date="2009" name="Stand. Genomic Sci.">
        <title>Complete genome sequence of Pirellula staleyi type strain (ATCC 27377).</title>
        <authorList>
            <person name="Clum A."/>
            <person name="Tindall B.J."/>
            <person name="Sikorski J."/>
            <person name="Ivanova N."/>
            <person name="Mavrommatis K."/>
            <person name="Lucas S."/>
            <person name="Glavina del Rio T."/>
            <person name="Nolan M."/>
            <person name="Chen F."/>
            <person name="Tice H."/>
            <person name="Pitluck S."/>
            <person name="Cheng J.F."/>
            <person name="Chertkov O."/>
            <person name="Brettin T."/>
            <person name="Han C."/>
            <person name="Detter J.C."/>
            <person name="Kuske C."/>
            <person name="Bruce D."/>
            <person name="Goodwin L."/>
            <person name="Ovchinikova G."/>
            <person name="Pati A."/>
            <person name="Mikhailova N."/>
            <person name="Chen A."/>
            <person name="Palaniappan K."/>
            <person name="Land M."/>
            <person name="Hauser L."/>
            <person name="Chang Y.J."/>
            <person name="Jeffries C.D."/>
            <person name="Chain P."/>
            <person name="Rohde M."/>
            <person name="Goker M."/>
            <person name="Bristow J."/>
            <person name="Eisen J.A."/>
            <person name="Markowitz V."/>
            <person name="Hugenholtz P."/>
            <person name="Kyrpides N.C."/>
            <person name="Klenk H.P."/>
            <person name="Lapidus A."/>
        </authorList>
    </citation>
    <scope>NUCLEOTIDE SEQUENCE [LARGE SCALE GENOMIC DNA]</scope>
    <source>
        <strain evidence="3">ATCC 27377 / DSM 6068 / ICPB 4128</strain>
    </source>
</reference>
<dbReference type="HOGENOM" id="CLU_1239219_0_0_0"/>
<gene>
    <name evidence="2" type="ordered locus">Psta_0405</name>
</gene>
<proteinExistence type="predicted"/>
<dbReference type="KEGG" id="psl:Psta_0405"/>
<evidence type="ECO:0000313" key="2">
    <source>
        <dbReference type="EMBL" id="ADB15095.1"/>
    </source>
</evidence>
<keyword evidence="1" id="KW-0732">Signal</keyword>
<dbReference type="Proteomes" id="UP000001887">
    <property type="component" value="Chromosome"/>
</dbReference>
<dbReference type="EMBL" id="CP001848">
    <property type="protein sequence ID" value="ADB15095.1"/>
    <property type="molecule type" value="Genomic_DNA"/>
</dbReference>
<name>D2R2I6_PIRSD</name>
<organism evidence="2 3">
    <name type="scientific">Pirellula staleyi (strain ATCC 27377 / DSM 6068 / ICPB 4128)</name>
    <name type="common">Pirella staleyi</name>
    <dbReference type="NCBI Taxonomy" id="530564"/>
    <lineage>
        <taxon>Bacteria</taxon>
        <taxon>Pseudomonadati</taxon>
        <taxon>Planctomycetota</taxon>
        <taxon>Planctomycetia</taxon>
        <taxon>Pirellulales</taxon>
        <taxon>Pirellulaceae</taxon>
        <taxon>Pirellula</taxon>
    </lineage>
</organism>
<sequence precursor="true">MKRNERSPAVIHFLLRRRQAIFFAAGLVASQSLASIALAQQPTTVQLPTFRFFSVSTTVSVPDRGSTYLGGIGSSGSRSTSRGIGPLANRAGTHDTGASGMSVSATIHDFEAMDKALLAEASLHRAPWREGVDIAAEMRSIEARRAATSEALPGSVASIKAEKAAEEAEKTAELRELLTKAQAYENQGKPAVAKAFYQMVARRGSGELARFAAERLQALQTTR</sequence>
<feature type="signal peptide" evidence="1">
    <location>
        <begin position="1"/>
        <end position="39"/>
    </location>
</feature>
<evidence type="ECO:0000313" key="3">
    <source>
        <dbReference type="Proteomes" id="UP000001887"/>
    </source>
</evidence>
<feature type="chain" id="PRO_5003034536" description="Transmembrane protein" evidence="1">
    <location>
        <begin position="40"/>
        <end position="223"/>
    </location>
</feature>
<protein>
    <recommendedName>
        <fullName evidence="4">Transmembrane protein</fullName>
    </recommendedName>
</protein>
<dbReference type="eggNOG" id="ENOG5033D06">
    <property type="taxonomic scope" value="Bacteria"/>
</dbReference>
<evidence type="ECO:0000256" key="1">
    <source>
        <dbReference type="SAM" id="SignalP"/>
    </source>
</evidence>
<evidence type="ECO:0008006" key="4">
    <source>
        <dbReference type="Google" id="ProtNLM"/>
    </source>
</evidence>